<keyword evidence="1" id="KW-0812">Transmembrane</keyword>
<evidence type="ECO:0000313" key="3">
    <source>
        <dbReference type="Proteomes" id="UP001147752"/>
    </source>
</evidence>
<proteinExistence type="predicted"/>
<reference evidence="2" key="2">
    <citation type="journal article" date="2023" name="IMA Fungus">
        <title>Comparative genomic study of the Penicillium genus elucidates a diverse pangenome and 15 lateral gene transfer events.</title>
        <authorList>
            <person name="Petersen C."/>
            <person name="Sorensen T."/>
            <person name="Nielsen M.R."/>
            <person name="Sondergaard T.E."/>
            <person name="Sorensen J.L."/>
            <person name="Fitzpatrick D.A."/>
            <person name="Frisvad J.C."/>
            <person name="Nielsen K.L."/>
        </authorList>
    </citation>
    <scope>NUCLEOTIDE SEQUENCE</scope>
    <source>
        <strain evidence="2">IBT 3081</strain>
    </source>
</reference>
<dbReference type="AlphaFoldDB" id="A0A9W9S6R9"/>
<sequence>MVLRLSSGVGLYDSFCQFLQLHSWSVWIRLFYWRADPRNLILLSLFLPIAVLVFIQAIDSLTTYAELLMRN</sequence>
<gene>
    <name evidence="2" type="ORF">N7517_005093</name>
</gene>
<dbReference type="EMBL" id="JAPZBT010000002">
    <property type="protein sequence ID" value="KAJ5373087.1"/>
    <property type="molecule type" value="Genomic_DNA"/>
</dbReference>
<protein>
    <submittedName>
        <fullName evidence="2">Uncharacterized protein</fullName>
    </submittedName>
</protein>
<dbReference type="GeneID" id="81462006"/>
<feature type="transmembrane region" description="Helical" evidence="1">
    <location>
        <begin position="39"/>
        <end position="58"/>
    </location>
</feature>
<keyword evidence="3" id="KW-1185">Reference proteome</keyword>
<evidence type="ECO:0000313" key="2">
    <source>
        <dbReference type="EMBL" id="KAJ5373087.1"/>
    </source>
</evidence>
<keyword evidence="1" id="KW-0472">Membrane</keyword>
<comment type="caution">
    <text evidence="2">The sequence shown here is derived from an EMBL/GenBank/DDBJ whole genome shotgun (WGS) entry which is preliminary data.</text>
</comment>
<name>A0A9W9S6R9_9EURO</name>
<dbReference type="Proteomes" id="UP001147752">
    <property type="component" value="Unassembled WGS sequence"/>
</dbReference>
<evidence type="ECO:0000256" key="1">
    <source>
        <dbReference type="SAM" id="Phobius"/>
    </source>
</evidence>
<organism evidence="2 3">
    <name type="scientific">Penicillium concentricum</name>
    <dbReference type="NCBI Taxonomy" id="293559"/>
    <lineage>
        <taxon>Eukaryota</taxon>
        <taxon>Fungi</taxon>
        <taxon>Dikarya</taxon>
        <taxon>Ascomycota</taxon>
        <taxon>Pezizomycotina</taxon>
        <taxon>Eurotiomycetes</taxon>
        <taxon>Eurotiomycetidae</taxon>
        <taxon>Eurotiales</taxon>
        <taxon>Aspergillaceae</taxon>
        <taxon>Penicillium</taxon>
    </lineage>
</organism>
<keyword evidence="1" id="KW-1133">Transmembrane helix</keyword>
<dbReference type="RefSeq" id="XP_056579073.1">
    <property type="nucleotide sequence ID" value="XM_056722823.1"/>
</dbReference>
<reference evidence="2" key="1">
    <citation type="submission" date="2022-12" db="EMBL/GenBank/DDBJ databases">
        <authorList>
            <person name="Petersen C."/>
        </authorList>
    </citation>
    <scope>NUCLEOTIDE SEQUENCE</scope>
    <source>
        <strain evidence="2">IBT 3081</strain>
    </source>
</reference>
<accession>A0A9W9S6R9</accession>